<name>A0A2S4PVN8_9PEZI</name>
<dbReference type="Proteomes" id="UP000237438">
    <property type="component" value="Unassembled WGS sequence"/>
</dbReference>
<dbReference type="STRING" id="225359.A0A2S4PVN8"/>
<accession>A0A2S4PVN8</accession>
<reference evidence="1 2" key="1">
    <citation type="submission" date="2017-10" db="EMBL/GenBank/DDBJ databases">
        <title>Development of genomic resources for the powdery mildew, Erysiphe pulchra.</title>
        <authorList>
            <person name="Wadl P.A."/>
            <person name="Mack B.M."/>
            <person name="Moore G."/>
            <person name="Beltz S.B."/>
        </authorList>
    </citation>
    <scope>NUCLEOTIDE SEQUENCE [LARGE SCALE GENOMIC DNA]</scope>
    <source>
        <strain evidence="1">Cflorida</strain>
    </source>
</reference>
<dbReference type="EMBL" id="PEDP01000411">
    <property type="protein sequence ID" value="POS86096.1"/>
    <property type="molecule type" value="Genomic_DNA"/>
</dbReference>
<keyword evidence="2" id="KW-1185">Reference proteome</keyword>
<protein>
    <submittedName>
        <fullName evidence="1">Uncharacterized protein</fullName>
    </submittedName>
</protein>
<dbReference type="OrthoDB" id="3597372at2759"/>
<dbReference type="AlphaFoldDB" id="A0A2S4PVN8"/>
<evidence type="ECO:0000313" key="2">
    <source>
        <dbReference type="Proteomes" id="UP000237438"/>
    </source>
</evidence>
<gene>
    <name evidence="1" type="ORF">EPUL_004441</name>
</gene>
<organism evidence="1 2">
    <name type="scientific">Erysiphe pulchra</name>
    <dbReference type="NCBI Taxonomy" id="225359"/>
    <lineage>
        <taxon>Eukaryota</taxon>
        <taxon>Fungi</taxon>
        <taxon>Dikarya</taxon>
        <taxon>Ascomycota</taxon>
        <taxon>Pezizomycotina</taxon>
        <taxon>Leotiomycetes</taxon>
        <taxon>Erysiphales</taxon>
        <taxon>Erysiphaceae</taxon>
        <taxon>Erysiphe</taxon>
    </lineage>
</organism>
<sequence length="566" mass="61685">MSTTGLLNRLKAKLSSQQFSTKDIASLAERENEIKQKAINQSICDAVTAAINSEEFTKAVAECLASELKPSLKNLDPSSYCSKLQLSTDKISHQFESQDTKLTHLSTILETSNSSTAEKVTNIEASINNITKLQEDLEKSFKGTEEKQKSQIDHLAAEIATVQDKLASEIAAVPNKLASEIATVQEKFAAEIVTVQEKLVTINTSLLNQIESAKTDIVAAAITPFPELIKSLDLVLKTLDQNSSKLDEVNAKDLSSEVLTSIQDLNKLQTIHAADLGSLKTSTETSLNNTVKLISDTENISSSLVVTRDQINNVNTVLSDIKSSNMTADILAETKISNESLERSTSLLEEIKTNQMELLPAVSASNSSHESHNKSLTDMKQIESEILESLKSIHTTIFDQSKILADTKISLKDELASAAELANTSESIDKLKTNLDSLGVSLNEIKFSVENFKPITQNIDLSDLESSIQTVVTSIGQIKTVYESLSEKLDLTSIISTLETQSNQISDVKSNLSDFTSTNNKVDLTLIDSSIKDLSSKIETQLTTLNDLKTNIKSQENSHPPESSTS</sequence>
<proteinExistence type="predicted"/>
<comment type="caution">
    <text evidence="1">The sequence shown here is derived from an EMBL/GenBank/DDBJ whole genome shotgun (WGS) entry which is preliminary data.</text>
</comment>
<evidence type="ECO:0000313" key="1">
    <source>
        <dbReference type="EMBL" id="POS86096.1"/>
    </source>
</evidence>